<feature type="chain" id="PRO_5046435481" evidence="1">
    <location>
        <begin position="24"/>
        <end position="52"/>
    </location>
</feature>
<protein>
    <submittedName>
        <fullName evidence="2">Uncharacterized protein</fullName>
    </submittedName>
</protein>
<dbReference type="EMBL" id="JAHRIN010011916">
    <property type="protein sequence ID" value="MEQ2195696.1"/>
    <property type="molecule type" value="Genomic_DNA"/>
</dbReference>
<evidence type="ECO:0000256" key="1">
    <source>
        <dbReference type="SAM" id="SignalP"/>
    </source>
</evidence>
<name>A0ABV0QJX8_9TELE</name>
<evidence type="ECO:0000313" key="2">
    <source>
        <dbReference type="EMBL" id="MEQ2195696.1"/>
    </source>
</evidence>
<dbReference type="Proteomes" id="UP001434883">
    <property type="component" value="Unassembled WGS sequence"/>
</dbReference>
<sequence length="52" mass="5628">PSVSRFLLGPALILSLLAVQASCHGTCRHRVPSRSESHMCVFGPFTGKLNTF</sequence>
<feature type="non-terminal residue" evidence="2">
    <location>
        <position position="1"/>
    </location>
</feature>
<organism evidence="2 3">
    <name type="scientific">Xenoophorus captivus</name>
    <dbReference type="NCBI Taxonomy" id="1517983"/>
    <lineage>
        <taxon>Eukaryota</taxon>
        <taxon>Metazoa</taxon>
        <taxon>Chordata</taxon>
        <taxon>Craniata</taxon>
        <taxon>Vertebrata</taxon>
        <taxon>Euteleostomi</taxon>
        <taxon>Actinopterygii</taxon>
        <taxon>Neopterygii</taxon>
        <taxon>Teleostei</taxon>
        <taxon>Neoteleostei</taxon>
        <taxon>Acanthomorphata</taxon>
        <taxon>Ovalentaria</taxon>
        <taxon>Atherinomorphae</taxon>
        <taxon>Cyprinodontiformes</taxon>
        <taxon>Goodeidae</taxon>
        <taxon>Xenoophorus</taxon>
    </lineage>
</organism>
<gene>
    <name evidence="2" type="ORF">XENOCAPTIV_016900</name>
</gene>
<comment type="caution">
    <text evidence="2">The sequence shown here is derived from an EMBL/GenBank/DDBJ whole genome shotgun (WGS) entry which is preliminary data.</text>
</comment>
<keyword evidence="1" id="KW-0732">Signal</keyword>
<proteinExistence type="predicted"/>
<keyword evidence="3" id="KW-1185">Reference proteome</keyword>
<accession>A0ABV0QJX8</accession>
<reference evidence="2 3" key="1">
    <citation type="submission" date="2021-06" db="EMBL/GenBank/DDBJ databases">
        <authorList>
            <person name="Palmer J.M."/>
        </authorList>
    </citation>
    <scope>NUCLEOTIDE SEQUENCE [LARGE SCALE GENOMIC DNA]</scope>
    <source>
        <strain evidence="2 3">XC_2019</strain>
        <tissue evidence="2">Muscle</tissue>
    </source>
</reference>
<evidence type="ECO:0000313" key="3">
    <source>
        <dbReference type="Proteomes" id="UP001434883"/>
    </source>
</evidence>
<feature type="signal peptide" evidence="1">
    <location>
        <begin position="1"/>
        <end position="23"/>
    </location>
</feature>